<name>A0AAV6UK63_9ARAC</name>
<protein>
    <recommendedName>
        <fullName evidence="4">Methyltransferase type 11 domain-containing protein</fullName>
    </recommendedName>
</protein>
<dbReference type="CDD" id="cd02440">
    <property type="entry name" value="AdoMet_MTases"/>
    <property type="match status" value="1"/>
</dbReference>
<dbReference type="PANTHER" id="PTHR44942:SF4">
    <property type="entry name" value="METHYLTRANSFERASE TYPE 11 DOMAIN-CONTAINING PROTEIN"/>
    <property type="match status" value="1"/>
</dbReference>
<evidence type="ECO:0000259" key="4">
    <source>
        <dbReference type="Pfam" id="PF08241"/>
    </source>
</evidence>
<comment type="similarity">
    <text evidence="1">Belongs to the methyltransferase superfamily.</text>
</comment>
<dbReference type="PANTHER" id="PTHR44942">
    <property type="entry name" value="METHYLTRANSF_11 DOMAIN-CONTAINING PROTEIN"/>
    <property type="match status" value="1"/>
</dbReference>
<organism evidence="5 6">
    <name type="scientific">Oedothorax gibbosus</name>
    <dbReference type="NCBI Taxonomy" id="931172"/>
    <lineage>
        <taxon>Eukaryota</taxon>
        <taxon>Metazoa</taxon>
        <taxon>Ecdysozoa</taxon>
        <taxon>Arthropoda</taxon>
        <taxon>Chelicerata</taxon>
        <taxon>Arachnida</taxon>
        <taxon>Araneae</taxon>
        <taxon>Araneomorphae</taxon>
        <taxon>Entelegynae</taxon>
        <taxon>Araneoidea</taxon>
        <taxon>Linyphiidae</taxon>
        <taxon>Erigoninae</taxon>
        <taxon>Oedothorax</taxon>
    </lineage>
</organism>
<evidence type="ECO:0000256" key="1">
    <source>
        <dbReference type="ARBA" id="ARBA00008361"/>
    </source>
</evidence>
<evidence type="ECO:0000256" key="2">
    <source>
        <dbReference type="ARBA" id="ARBA00022603"/>
    </source>
</evidence>
<dbReference type="InterPro" id="IPR051052">
    <property type="entry name" value="Diverse_substrate_MTase"/>
</dbReference>
<comment type="caution">
    <text evidence="5">The sequence shown here is derived from an EMBL/GenBank/DDBJ whole genome shotgun (WGS) entry which is preliminary data.</text>
</comment>
<dbReference type="InterPro" id="IPR013216">
    <property type="entry name" value="Methyltransf_11"/>
</dbReference>
<dbReference type="Proteomes" id="UP000827092">
    <property type="component" value="Unassembled WGS sequence"/>
</dbReference>
<evidence type="ECO:0000313" key="5">
    <source>
        <dbReference type="EMBL" id="KAG8184001.1"/>
    </source>
</evidence>
<dbReference type="AlphaFoldDB" id="A0AAV6UK63"/>
<feature type="domain" description="Methyltransferase type 11" evidence="4">
    <location>
        <begin position="46"/>
        <end position="137"/>
    </location>
</feature>
<sequence length="271" mass="31033">MSSALFAAKSHAQLYAKFRPFPPDLLVKSIITYLSKKVPAPFKNAVDIGCGSGQSSFVLSPYFESITGFDVSEAQIKYAQEQHSAPNITYKVSSGNCWSIASASVQLVTFAQSFHWFDSEEAFREVERILIPNGVIAVYGYSIPIPRVDDQTKNAKLKELIEKYLHTEKLGDYWRKENLVVERAYADITLPFQDTCRENFVMEAQSSLSEYLGYLKTWSSFQKLYKEDCQKANNLLQDVKNRFLEILDKTKCQEEICFTLHTDYFMLLGRK</sequence>
<dbReference type="GO" id="GO:0008757">
    <property type="term" value="F:S-adenosylmethionine-dependent methyltransferase activity"/>
    <property type="evidence" value="ECO:0007669"/>
    <property type="project" value="InterPro"/>
</dbReference>
<dbReference type="InterPro" id="IPR029063">
    <property type="entry name" value="SAM-dependent_MTases_sf"/>
</dbReference>
<reference evidence="5 6" key="1">
    <citation type="journal article" date="2022" name="Nat. Ecol. Evol.">
        <title>A masculinizing supergene underlies an exaggerated male reproductive morph in a spider.</title>
        <authorList>
            <person name="Hendrickx F."/>
            <person name="De Corte Z."/>
            <person name="Sonet G."/>
            <person name="Van Belleghem S.M."/>
            <person name="Kostlbacher S."/>
            <person name="Vangestel C."/>
        </authorList>
    </citation>
    <scope>NUCLEOTIDE SEQUENCE [LARGE SCALE GENOMIC DNA]</scope>
    <source>
        <strain evidence="5">W744_W776</strain>
    </source>
</reference>
<keyword evidence="6" id="KW-1185">Reference proteome</keyword>
<dbReference type="EMBL" id="JAFNEN010000392">
    <property type="protein sequence ID" value="KAG8184001.1"/>
    <property type="molecule type" value="Genomic_DNA"/>
</dbReference>
<evidence type="ECO:0000313" key="6">
    <source>
        <dbReference type="Proteomes" id="UP000827092"/>
    </source>
</evidence>
<keyword evidence="2" id="KW-0489">Methyltransferase</keyword>
<keyword evidence="3" id="KW-0808">Transferase</keyword>
<proteinExistence type="inferred from homology"/>
<dbReference type="GO" id="GO:0032259">
    <property type="term" value="P:methylation"/>
    <property type="evidence" value="ECO:0007669"/>
    <property type="project" value="UniProtKB-KW"/>
</dbReference>
<gene>
    <name evidence="5" type="ORF">JTE90_029141</name>
</gene>
<evidence type="ECO:0000256" key="3">
    <source>
        <dbReference type="ARBA" id="ARBA00022679"/>
    </source>
</evidence>
<dbReference type="SUPFAM" id="SSF53335">
    <property type="entry name" value="S-adenosyl-L-methionine-dependent methyltransferases"/>
    <property type="match status" value="1"/>
</dbReference>
<dbReference type="Gene3D" id="3.40.50.150">
    <property type="entry name" value="Vaccinia Virus protein VP39"/>
    <property type="match status" value="1"/>
</dbReference>
<accession>A0AAV6UK63</accession>
<dbReference type="Pfam" id="PF08241">
    <property type="entry name" value="Methyltransf_11"/>
    <property type="match status" value="1"/>
</dbReference>